<feature type="compositionally biased region" description="Basic and acidic residues" evidence="3">
    <location>
        <begin position="118"/>
        <end position="132"/>
    </location>
</feature>
<dbReference type="Proteomes" id="UP000525158">
    <property type="component" value="Unassembled WGS sequence"/>
</dbReference>
<evidence type="ECO:0000256" key="3">
    <source>
        <dbReference type="SAM" id="MobiDB-lite"/>
    </source>
</evidence>
<evidence type="ECO:0000259" key="5">
    <source>
        <dbReference type="Pfam" id="PF26573"/>
    </source>
</evidence>
<feature type="compositionally biased region" description="Basic residues" evidence="3">
    <location>
        <begin position="7"/>
        <end position="23"/>
    </location>
</feature>
<feature type="non-terminal residue" evidence="6">
    <location>
        <position position="1"/>
    </location>
</feature>
<name>A0A7L1IM99_SMUAF</name>
<comment type="caution">
    <text evidence="6">The sequence shown here is derived from an EMBL/GenBank/DDBJ whole genome shotgun (WGS) entry which is preliminary data.</text>
</comment>
<gene>
    <name evidence="6" type="primary">Epg5</name>
    <name evidence="6" type="ORF">RHIAFR_R04112</name>
</gene>
<feature type="region of interest" description="Disordered" evidence="3">
    <location>
        <begin position="530"/>
        <end position="559"/>
    </location>
</feature>
<dbReference type="InterPro" id="IPR058750">
    <property type="entry name" value="TPR_Epg5"/>
</dbReference>
<dbReference type="GO" id="GO:0005737">
    <property type="term" value="C:cytoplasm"/>
    <property type="evidence" value="ECO:0007669"/>
    <property type="project" value="TreeGrafter"/>
</dbReference>
<feature type="compositionally biased region" description="Low complexity" evidence="3">
    <location>
        <begin position="83"/>
        <end position="94"/>
    </location>
</feature>
<organism evidence="6 7">
    <name type="scientific">Smutsornis africanus</name>
    <name type="common">Double-banded courser</name>
    <name type="synonym">Rhinoptilus africanus</name>
    <dbReference type="NCBI Taxonomy" id="240209"/>
    <lineage>
        <taxon>Eukaryota</taxon>
        <taxon>Metazoa</taxon>
        <taxon>Chordata</taxon>
        <taxon>Craniata</taxon>
        <taxon>Vertebrata</taxon>
        <taxon>Euteleostomi</taxon>
        <taxon>Archelosauria</taxon>
        <taxon>Archosauria</taxon>
        <taxon>Dinosauria</taxon>
        <taxon>Saurischia</taxon>
        <taxon>Theropoda</taxon>
        <taxon>Coelurosauria</taxon>
        <taxon>Aves</taxon>
        <taxon>Neognathae</taxon>
        <taxon>Neoaves</taxon>
        <taxon>Charadriiformes</taxon>
        <taxon>Glareolidae</taxon>
        <taxon>Rhinoptilus</taxon>
    </lineage>
</organism>
<dbReference type="EMBL" id="VXBO01005341">
    <property type="protein sequence ID" value="NXN39291.1"/>
    <property type="molecule type" value="Genomic_DNA"/>
</dbReference>
<dbReference type="PANTHER" id="PTHR31139:SF4">
    <property type="entry name" value="ECTOPIC P GRANULES PROTEIN 5 HOMOLOG"/>
    <property type="match status" value="1"/>
</dbReference>
<reference evidence="6 7" key="1">
    <citation type="submission" date="2019-09" db="EMBL/GenBank/DDBJ databases">
        <title>Bird 10,000 Genomes (B10K) Project - Family phase.</title>
        <authorList>
            <person name="Zhang G."/>
        </authorList>
    </citation>
    <scope>NUCLEOTIDE SEQUENCE [LARGE SCALE GENOMIC DNA]</scope>
    <source>
        <strain evidence="6">B10K-DU-002-36</strain>
        <tissue evidence="6">Muscle</tissue>
    </source>
</reference>
<accession>A0A7L1IM99</accession>
<comment type="similarity">
    <text evidence="1">Belongs to the EPG5 family.</text>
</comment>
<dbReference type="GO" id="GO:0097352">
    <property type="term" value="P:autophagosome maturation"/>
    <property type="evidence" value="ECO:0007669"/>
    <property type="project" value="TreeGrafter"/>
</dbReference>
<dbReference type="InterPro" id="IPR059030">
    <property type="entry name" value="TPR_Epg5_mid"/>
</dbReference>
<dbReference type="Pfam" id="PF26103">
    <property type="entry name" value="TPR_Epg5"/>
    <property type="match status" value="1"/>
</dbReference>
<dbReference type="InterPro" id="IPR051436">
    <property type="entry name" value="Autophagy-related_EPG5"/>
</dbReference>
<dbReference type="PANTHER" id="PTHR31139">
    <property type="entry name" value="ECTOPIC P GRANULES PROTEIN 5 HOMOLOG"/>
    <property type="match status" value="1"/>
</dbReference>
<feature type="region of interest" description="Disordered" evidence="3">
    <location>
        <begin position="1"/>
        <end position="153"/>
    </location>
</feature>
<evidence type="ECO:0000259" key="4">
    <source>
        <dbReference type="Pfam" id="PF26103"/>
    </source>
</evidence>
<feature type="domain" description="Epg5-like central TPR repeats" evidence="4">
    <location>
        <begin position="1690"/>
        <end position="1743"/>
    </location>
</feature>
<evidence type="ECO:0000256" key="2">
    <source>
        <dbReference type="ARBA" id="ARBA00023006"/>
    </source>
</evidence>
<evidence type="ECO:0000256" key="1">
    <source>
        <dbReference type="ARBA" id="ARBA00010948"/>
    </source>
</evidence>
<feature type="non-terminal residue" evidence="6">
    <location>
        <position position="1743"/>
    </location>
</feature>
<keyword evidence="7" id="KW-1185">Reference proteome</keyword>
<proteinExistence type="inferred from homology"/>
<protein>
    <submittedName>
        <fullName evidence="6">EPG5 protein</fullName>
    </submittedName>
</protein>
<sequence>MAEAVRGPRKARGKSRPKEKKKKGSEESQIQEPDDVFLPPVAEVSSQASKVQVEHPGEFTEIRLSDEVEDGKTINDVCDIPQSNLSSANEESSAVTVEPPTDKEELKANPSLEECEGDVEKSGESKSDKPDSLMEAVASRSENSDLPSSTFHSSAAGCQTAVGFVRDKGTENVRDVKNPLVRSSEKLPLSILQLSEKSKTRIQRSGLKPVYPDLSAELSYERPTIMAVKPLLHSERLYPELPTEPELVPFTREQLKIFEPCSWLENVDSYVEEFESVAHQDRHEFYELLLNYMRCRKQLLLAEAELQAMTKDCQNVKGRLWTFKEEQKTVQGVCADQCKVTGYHRYQTVELNESVLGELKKLFEAKAEHVHQTLALHSYTSVLSRLQVESYVYRLLSSSSLLRSVALQQQEQVSKPSENLSSDLGHLKECISVLFSFTRRVIEDPQFQSDLLMWLQRLVSVLQRIGCPGDHLFLFNHILRCPAGISEWACPLIQIKVLDNPSGVFHFMQSLALLMSPVKNRVDFMCHMKPSERKSSSSSGKESGNWTLVDEGGEEDEDPETSWILLSEDDLIALLSQFPFHELFQHFLGLKSGGAYFPEKTTPQEMMKIFAFANSLVELLSAGLETFNRARYRQFVKRIGQLIKMTLCHVSDHWAQYASGNKQYGSVAHPYSLEKLQLEFDELFFRAVLHVLKAKRLGVWLFMSEMPYGTLSSNMLWRLFFVMHCAEGEHLEKLCSTLQPADCKQRLKDPEHLENFEKYLKSMNCSEEICLLTTFAQMAQTKRADIDEDFIKIIVLEIYEASNIIEPVTSLCSSLQVSYVSLSTRETFSKVGRELLGAIASIHTQIISVLLDRVRETIEKVGMVSLYLFKELPLHLWKPSSSEIALIRDWLLNYSLTTVENKLACIILEGLNWGFGEHQNTLHLDPPIHSEVALMVLEAYQKYLSQKPYAGLLSESIKQVSYLASIVRYGETPETSFNQWAWGLILRLKLHRNDCGMQHGWPAVPVSDSVLEMTESVTLHPLLKAVKASIPIGCYLALAMTTLGHSIEKFCAEGIPLLCVLIHSRYLRTVVHVLDKILPFFYSCQYYLLKNEQFLSYVQLFLHLDSGVPQGMTQQVTHKVTQHLTGVSYGENVKLLSSMIQTHVFLSDQPNGVGPAAVLEFWVQVLTSQQLWHRDRATLFLLDDLCKAAFQYSQEDCVQKVLYQQHKNALGYHCDKGLLSSLVSWIVAGNVTPSFVEGNANSSQVWFSWMVLNMESIFEEDSQLRRVVEGELVINALTPDQALKKAQTQLKLPIVPSLQRLMIYRWAHQALATPADHPLMPLIWQKFFLLYLHRPGPQYGLPVDGCIGRRFFQSAAHASLLNEMKQRLIEVADFHHAASKALRVETPAEGSDGSPEKASCSSDYLTSPELHKELVRLCNVFILWLEEESFQKGDTYIPSLPKQYDAHRLAKVMQNQQDLWMEYVNVELIHHEFQEALNLWLQVQLESHTTCVSAGQTDCTDPLSAKERIMNNLKKFDTPKPLLPLQTMKAPVPVISSGSLVNQKEAVQLMRVDLNILQRHAKTAALWECQHVALNSEILDTLPKLYVNREEQITLHVECRGTSNKGCQGAARLTIQFEGKHKNEAVSQQLHALRKEVRQLQAEAMKPPSLGVVEAAVHVENFITALINIYKVQPMPAIKEVGISLFFTGTKSECKRLLQTILQNRRLCTLLSPYFTPVASPSEFVTLYKNVVAFLSEDNSDVV</sequence>
<evidence type="ECO:0000313" key="7">
    <source>
        <dbReference type="Proteomes" id="UP000525158"/>
    </source>
</evidence>
<feature type="compositionally biased region" description="Basic and acidic residues" evidence="3">
    <location>
        <begin position="52"/>
        <end position="73"/>
    </location>
</feature>
<keyword evidence="2" id="KW-0072">Autophagy</keyword>
<feature type="domain" description="Epg5-like TPR" evidence="5">
    <location>
        <begin position="1259"/>
        <end position="1465"/>
    </location>
</feature>
<evidence type="ECO:0000313" key="6">
    <source>
        <dbReference type="EMBL" id="NXN39291.1"/>
    </source>
</evidence>
<dbReference type="Pfam" id="PF26573">
    <property type="entry name" value="TPR_Epg5_2"/>
    <property type="match status" value="1"/>
</dbReference>
<feature type="compositionally biased region" description="Polar residues" evidence="3">
    <location>
        <begin position="140"/>
        <end position="153"/>
    </location>
</feature>